<evidence type="ECO:0000256" key="1">
    <source>
        <dbReference type="ARBA" id="ARBA00022491"/>
    </source>
</evidence>
<dbReference type="Proteomes" id="UP000317638">
    <property type="component" value="Unassembled WGS sequence"/>
</dbReference>
<dbReference type="InterPro" id="IPR028082">
    <property type="entry name" value="Peripla_BP_I"/>
</dbReference>
<dbReference type="RefSeq" id="WP_143938615.1">
    <property type="nucleotide sequence ID" value="NZ_VKKG01000004.1"/>
</dbReference>
<reference evidence="6 7" key="1">
    <citation type="submission" date="2019-07" db="EMBL/GenBank/DDBJ databases">
        <authorList>
            <person name="Zhou L.-Y."/>
        </authorList>
    </citation>
    <scope>NUCLEOTIDE SEQUENCE [LARGE SCALE GENOMIC DNA]</scope>
    <source>
        <strain evidence="6 7">YIM 101269</strain>
    </source>
</reference>
<dbReference type="GO" id="GO:0000976">
    <property type="term" value="F:transcription cis-regulatory region binding"/>
    <property type="evidence" value="ECO:0007669"/>
    <property type="project" value="TreeGrafter"/>
</dbReference>
<dbReference type="PROSITE" id="PS50932">
    <property type="entry name" value="HTH_LACI_2"/>
    <property type="match status" value="1"/>
</dbReference>
<dbReference type="OrthoDB" id="9798934at2"/>
<keyword evidence="7" id="KW-1185">Reference proteome</keyword>
<keyword evidence="2" id="KW-0805">Transcription regulation</keyword>
<dbReference type="InterPro" id="IPR010982">
    <property type="entry name" value="Lambda_DNA-bd_dom_sf"/>
</dbReference>
<evidence type="ECO:0000259" key="5">
    <source>
        <dbReference type="PROSITE" id="PS50932"/>
    </source>
</evidence>
<dbReference type="Gene3D" id="3.40.50.2300">
    <property type="match status" value="2"/>
</dbReference>
<dbReference type="EMBL" id="VKKG01000004">
    <property type="protein sequence ID" value="TRY17875.1"/>
    <property type="molecule type" value="Genomic_DNA"/>
</dbReference>
<evidence type="ECO:0000313" key="7">
    <source>
        <dbReference type="Proteomes" id="UP000317638"/>
    </source>
</evidence>
<dbReference type="PANTHER" id="PTHR30146">
    <property type="entry name" value="LACI-RELATED TRANSCRIPTIONAL REPRESSOR"/>
    <property type="match status" value="1"/>
</dbReference>
<keyword evidence="3" id="KW-0238">DNA-binding</keyword>
<dbReference type="SUPFAM" id="SSF47413">
    <property type="entry name" value="lambda repressor-like DNA-binding domains"/>
    <property type="match status" value="1"/>
</dbReference>
<dbReference type="SUPFAM" id="SSF53822">
    <property type="entry name" value="Periplasmic binding protein-like I"/>
    <property type="match status" value="1"/>
</dbReference>
<dbReference type="Pfam" id="PF13377">
    <property type="entry name" value="Peripla_BP_3"/>
    <property type="match status" value="1"/>
</dbReference>
<evidence type="ECO:0000256" key="2">
    <source>
        <dbReference type="ARBA" id="ARBA00023015"/>
    </source>
</evidence>
<comment type="caution">
    <text evidence="6">The sequence shown here is derived from an EMBL/GenBank/DDBJ whole genome shotgun (WGS) entry which is preliminary data.</text>
</comment>
<dbReference type="CDD" id="cd06288">
    <property type="entry name" value="PBP1_sucrose_transcription_regulator"/>
    <property type="match status" value="1"/>
</dbReference>
<dbReference type="Gene3D" id="1.10.260.40">
    <property type="entry name" value="lambda repressor-like DNA-binding domains"/>
    <property type="match status" value="1"/>
</dbReference>
<proteinExistence type="predicted"/>
<keyword evidence="4" id="KW-0804">Transcription</keyword>
<dbReference type="Pfam" id="PF00356">
    <property type="entry name" value="LacI"/>
    <property type="match status" value="1"/>
</dbReference>
<name>A0A553JZJ8_9ACTN</name>
<evidence type="ECO:0000313" key="6">
    <source>
        <dbReference type="EMBL" id="TRY17875.1"/>
    </source>
</evidence>
<dbReference type="InterPro" id="IPR000843">
    <property type="entry name" value="HTH_LacI"/>
</dbReference>
<dbReference type="SMART" id="SM00354">
    <property type="entry name" value="HTH_LACI"/>
    <property type="match status" value="1"/>
</dbReference>
<dbReference type="AlphaFoldDB" id="A0A553JZJ8"/>
<keyword evidence="1" id="KW-0678">Repressor</keyword>
<accession>A0A553JZJ8</accession>
<evidence type="ECO:0000256" key="3">
    <source>
        <dbReference type="ARBA" id="ARBA00023125"/>
    </source>
</evidence>
<dbReference type="CDD" id="cd01392">
    <property type="entry name" value="HTH_LacI"/>
    <property type="match status" value="1"/>
</dbReference>
<evidence type="ECO:0000256" key="4">
    <source>
        <dbReference type="ARBA" id="ARBA00023163"/>
    </source>
</evidence>
<protein>
    <submittedName>
        <fullName evidence="6">LacI family transcriptional regulator</fullName>
    </submittedName>
</protein>
<dbReference type="PANTHER" id="PTHR30146:SF148">
    <property type="entry name" value="HTH-TYPE TRANSCRIPTIONAL REPRESSOR PURR-RELATED"/>
    <property type="match status" value="1"/>
</dbReference>
<dbReference type="GO" id="GO:0003700">
    <property type="term" value="F:DNA-binding transcription factor activity"/>
    <property type="evidence" value="ECO:0007669"/>
    <property type="project" value="TreeGrafter"/>
</dbReference>
<dbReference type="InterPro" id="IPR046335">
    <property type="entry name" value="LacI/GalR-like_sensor"/>
</dbReference>
<sequence length="357" mass="38324">MPSQPGRRVRAADVAAAAGVSPTAVSFVLNGRDGGNIAPETRNRILKEAARLGYEPHHVARSLRSRTTHSLGLVTDAVASSPFGGRLLAAASERAEANGYIMLVMDLHSREDREVSAIHELERRQVDAIIYVSMGFRVLDVAPKTRLPLVLANCTTGRDDELSVYPDDALGATRAIDHLAGLGHRRITMLSGIWEPGSDREDPGNISGPIRRDAFLKRAGELGVEAAVLESEWGIDDGYHAAMKVLDVPAEVRPTALFAVTDRAALGAMLAAARLGLSVPEDLSLVGFDDEERLAERAVPPLTTIALPHVRMGDEAVAMALAARAGEHIEDRRRCLPCELLVRESTAPPASVPTRTK</sequence>
<gene>
    <name evidence="6" type="ORF">FOJ82_11460</name>
</gene>
<feature type="domain" description="HTH lacI-type" evidence="5">
    <location>
        <begin position="9"/>
        <end position="65"/>
    </location>
</feature>
<organism evidence="6 7">
    <name type="scientific">Tessaracoccus rhinocerotis</name>
    <dbReference type="NCBI Taxonomy" id="1689449"/>
    <lineage>
        <taxon>Bacteria</taxon>
        <taxon>Bacillati</taxon>
        <taxon>Actinomycetota</taxon>
        <taxon>Actinomycetes</taxon>
        <taxon>Propionibacteriales</taxon>
        <taxon>Propionibacteriaceae</taxon>
        <taxon>Tessaracoccus</taxon>
    </lineage>
</organism>